<evidence type="ECO:0000313" key="16">
    <source>
        <dbReference type="EMBL" id="KAK6630886.1"/>
    </source>
</evidence>
<feature type="disulfide bond" description="Redox-active" evidence="11">
    <location>
        <begin position="378"/>
        <end position="381"/>
    </location>
</feature>
<protein>
    <recommendedName>
        <fullName evidence="4 13">Protein disulfide-isomerase</fullName>
        <ecNumber evidence="4 13">5.3.4.1</ecNumber>
    </recommendedName>
</protein>
<comment type="caution">
    <text evidence="17">The sequence shown here is derived from an EMBL/GenBank/DDBJ whole genome shotgun (WGS) entry which is preliminary data.</text>
</comment>
<dbReference type="InterPro" id="IPR013766">
    <property type="entry name" value="Thioredoxin_domain"/>
</dbReference>
<organism evidence="17 19">
    <name type="scientific">Polyplax serrata</name>
    <name type="common">Common mouse louse</name>
    <dbReference type="NCBI Taxonomy" id="468196"/>
    <lineage>
        <taxon>Eukaryota</taxon>
        <taxon>Metazoa</taxon>
        <taxon>Ecdysozoa</taxon>
        <taxon>Arthropoda</taxon>
        <taxon>Hexapoda</taxon>
        <taxon>Insecta</taxon>
        <taxon>Pterygota</taxon>
        <taxon>Neoptera</taxon>
        <taxon>Paraneoptera</taxon>
        <taxon>Psocodea</taxon>
        <taxon>Troctomorpha</taxon>
        <taxon>Phthiraptera</taxon>
        <taxon>Anoplura</taxon>
        <taxon>Polyplacidae</taxon>
        <taxon>Polyplax</taxon>
    </lineage>
</organism>
<dbReference type="NCBIfam" id="TIGR01126">
    <property type="entry name" value="pdi_dom"/>
    <property type="match status" value="1"/>
</dbReference>
<evidence type="ECO:0000256" key="10">
    <source>
        <dbReference type="ARBA" id="ARBA00023284"/>
    </source>
</evidence>
<comment type="subcellular location">
    <subcellularLocation>
        <location evidence="2">Endoplasmic reticulum lumen</location>
    </subcellularLocation>
</comment>
<accession>A0AAN8S724</accession>
<dbReference type="CDD" id="cd02982">
    <property type="entry name" value="PDI_b'_family"/>
    <property type="match status" value="1"/>
</dbReference>
<feature type="domain" description="Thioredoxin" evidence="15">
    <location>
        <begin position="8"/>
        <end position="137"/>
    </location>
</feature>
<sequence>MISQRIWFLVAASFCLVRSSDIETDEGVLVLNKNNFQSAISDNEFILVEFYAPWCGHCKALAPEYAKAAKLLEESNSKIKLAKVDATIETDLAEQHNVRGGRVADDIVAWLNKKTGPPAKSLDSVDDAKAFVDANQVVVVGFFKDQTSDNAKTFLNLAEHMDDVVFGVTSDSGVFSEYNVDGDKVVLFKKFDSGREDYDGEYEEGAMKKFVTTRSLPLVVEFNHDTAQKIFGGEIKSHLLLFLSKESGTFDLVDSVKDVAKSFRDQVLFVSINSDDDDHQRILEFFGMKKSETPSMRLIKLEEEMAKYKPENEKIEPDNVRKFVDDFLSGNLKQHLLCQDLPDDWNKTPVHTLVASNFDEVAFDKTKDVLVEFYAPWCGHCKQLAPIYDQLGEHFKSDDNIVIAKMDATANELEHTKISSFPTLKLYKSGDNKVVDYSGERTLEALIKFMELGGEDQSGPDAAEDMNEDDDLPRKDEL</sequence>
<dbReference type="GO" id="GO:0034976">
    <property type="term" value="P:response to endoplasmic reticulum stress"/>
    <property type="evidence" value="ECO:0007669"/>
    <property type="project" value="TreeGrafter"/>
</dbReference>
<dbReference type="InterPro" id="IPR036249">
    <property type="entry name" value="Thioredoxin-like_sf"/>
</dbReference>
<comment type="catalytic activity">
    <reaction evidence="1 13">
        <text>Catalyzes the rearrangement of -S-S- bonds in proteins.</text>
        <dbReference type="EC" id="5.3.4.1"/>
    </reaction>
</comment>
<feature type="signal peptide" evidence="13">
    <location>
        <begin position="1"/>
        <end position="19"/>
    </location>
</feature>
<dbReference type="GO" id="GO:0003756">
    <property type="term" value="F:protein disulfide isomerase activity"/>
    <property type="evidence" value="ECO:0007669"/>
    <property type="project" value="UniProtKB-EC"/>
</dbReference>
<keyword evidence="10 11" id="KW-0676">Redox-active center</keyword>
<evidence type="ECO:0000256" key="13">
    <source>
        <dbReference type="RuleBase" id="RU361130"/>
    </source>
</evidence>
<evidence type="ECO:0000313" key="18">
    <source>
        <dbReference type="Proteomes" id="UP001359485"/>
    </source>
</evidence>
<name>A0AAN8S724_POLSC</name>
<dbReference type="Proteomes" id="UP001372834">
    <property type="component" value="Unassembled WGS sequence"/>
</dbReference>
<dbReference type="EMBL" id="JAWJWF010000007">
    <property type="protein sequence ID" value="KAK6630886.1"/>
    <property type="molecule type" value="Genomic_DNA"/>
</dbReference>
<feature type="disulfide bond" description="Redox-active" evidence="11">
    <location>
        <begin position="55"/>
        <end position="58"/>
    </location>
</feature>
<evidence type="ECO:0000256" key="8">
    <source>
        <dbReference type="ARBA" id="ARBA00023157"/>
    </source>
</evidence>
<evidence type="ECO:0000256" key="9">
    <source>
        <dbReference type="ARBA" id="ARBA00023235"/>
    </source>
</evidence>
<evidence type="ECO:0000256" key="4">
    <source>
        <dbReference type="ARBA" id="ARBA00012723"/>
    </source>
</evidence>
<dbReference type="SUPFAM" id="SSF52833">
    <property type="entry name" value="Thioredoxin-like"/>
    <property type="match status" value="4"/>
</dbReference>
<dbReference type="FunFam" id="3.40.30.10:FF:000030">
    <property type="entry name" value="Protein disulfide-isomerase"/>
    <property type="match status" value="1"/>
</dbReference>
<dbReference type="GO" id="GO:0006457">
    <property type="term" value="P:protein folding"/>
    <property type="evidence" value="ECO:0007669"/>
    <property type="project" value="TreeGrafter"/>
</dbReference>
<proteinExistence type="inferred from homology"/>
<dbReference type="CDD" id="cd02995">
    <property type="entry name" value="PDI_a_PDI_a'_C"/>
    <property type="match status" value="1"/>
</dbReference>
<dbReference type="CDD" id="cd02961">
    <property type="entry name" value="PDI_a_family"/>
    <property type="match status" value="1"/>
</dbReference>
<dbReference type="EMBL" id="JAWJWE010000007">
    <property type="protein sequence ID" value="KAK6632686.1"/>
    <property type="molecule type" value="Genomic_DNA"/>
</dbReference>
<evidence type="ECO:0000256" key="5">
    <source>
        <dbReference type="ARBA" id="ARBA00022729"/>
    </source>
</evidence>
<keyword evidence="18" id="KW-1185">Reference proteome</keyword>
<evidence type="ECO:0000256" key="12">
    <source>
        <dbReference type="RuleBase" id="RU004208"/>
    </source>
</evidence>
<evidence type="ECO:0000256" key="2">
    <source>
        <dbReference type="ARBA" id="ARBA00004319"/>
    </source>
</evidence>
<evidence type="ECO:0000256" key="1">
    <source>
        <dbReference type="ARBA" id="ARBA00001182"/>
    </source>
</evidence>
<dbReference type="Pfam" id="PF00085">
    <property type="entry name" value="Thioredoxin"/>
    <property type="match status" value="2"/>
</dbReference>
<keyword evidence="6" id="KW-0677">Repeat</keyword>
<evidence type="ECO:0000313" key="17">
    <source>
        <dbReference type="EMBL" id="KAK6632686.1"/>
    </source>
</evidence>
<dbReference type="Proteomes" id="UP001359485">
    <property type="component" value="Unassembled WGS sequence"/>
</dbReference>
<dbReference type="InterPro" id="IPR005788">
    <property type="entry name" value="PDI_thioredoxin-like_dom"/>
</dbReference>
<dbReference type="NCBIfam" id="TIGR01130">
    <property type="entry name" value="ER_PDI_fam"/>
    <property type="match status" value="1"/>
</dbReference>
<dbReference type="PANTHER" id="PTHR18929">
    <property type="entry name" value="PROTEIN DISULFIDE ISOMERASE"/>
    <property type="match status" value="1"/>
</dbReference>
<evidence type="ECO:0000256" key="7">
    <source>
        <dbReference type="ARBA" id="ARBA00022824"/>
    </source>
</evidence>
<feature type="chain" id="PRO_5042661447" description="Protein disulfide-isomerase" evidence="13">
    <location>
        <begin position="20"/>
        <end position="478"/>
    </location>
</feature>
<dbReference type="PROSITE" id="PS51352">
    <property type="entry name" value="THIOREDOXIN_2"/>
    <property type="match status" value="2"/>
</dbReference>
<evidence type="ECO:0000256" key="6">
    <source>
        <dbReference type="ARBA" id="ARBA00022737"/>
    </source>
</evidence>
<dbReference type="InterPro" id="IPR017937">
    <property type="entry name" value="Thioredoxin_CS"/>
</dbReference>
<evidence type="ECO:0000256" key="3">
    <source>
        <dbReference type="ARBA" id="ARBA00006347"/>
    </source>
</evidence>
<evidence type="ECO:0000256" key="14">
    <source>
        <dbReference type="SAM" id="MobiDB-lite"/>
    </source>
</evidence>
<evidence type="ECO:0000313" key="19">
    <source>
        <dbReference type="Proteomes" id="UP001372834"/>
    </source>
</evidence>
<feature type="region of interest" description="Disordered" evidence="14">
    <location>
        <begin position="453"/>
        <end position="478"/>
    </location>
</feature>
<gene>
    <name evidence="17" type="ORF">RUM43_013456</name>
    <name evidence="16" type="ORF">RUM44_003056</name>
</gene>
<comment type="similarity">
    <text evidence="3 12">Belongs to the protein disulfide isomerase family.</text>
</comment>
<dbReference type="InterPro" id="IPR005792">
    <property type="entry name" value="Prot_disulphide_isomerase"/>
</dbReference>
<keyword evidence="8 11" id="KW-1015">Disulfide bond</keyword>
<dbReference type="PRINTS" id="PR00421">
    <property type="entry name" value="THIOREDOXIN"/>
</dbReference>
<evidence type="ECO:0000259" key="15">
    <source>
        <dbReference type="PROSITE" id="PS51352"/>
    </source>
</evidence>
<dbReference type="GO" id="GO:0005788">
    <property type="term" value="C:endoplasmic reticulum lumen"/>
    <property type="evidence" value="ECO:0007669"/>
    <property type="project" value="UniProtKB-SubCell"/>
</dbReference>
<dbReference type="FunFam" id="3.40.30.10:FF:000042">
    <property type="entry name" value="protein disulfide-isomerase A2"/>
    <property type="match status" value="1"/>
</dbReference>
<dbReference type="PANTHER" id="PTHR18929:SF240">
    <property type="entry name" value="PROTEIN DISULFIDE-ISOMERASE"/>
    <property type="match status" value="1"/>
</dbReference>
<evidence type="ECO:0000256" key="11">
    <source>
        <dbReference type="PIRSR" id="PIRSR605792-51"/>
    </source>
</evidence>
<feature type="compositionally biased region" description="Acidic residues" evidence="14">
    <location>
        <begin position="462"/>
        <end position="471"/>
    </location>
</feature>
<keyword evidence="9 13" id="KW-0413">Isomerase</keyword>
<dbReference type="Gene3D" id="3.40.30.10">
    <property type="entry name" value="Glutaredoxin"/>
    <property type="match status" value="4"/>
</dbReference>
<dbReference type="FunFam" id="3.40.30.10:FF:000027">
    <property type="entry name" value="protein disulfide-isomerase A2"/>
    <property type="match status" value="1"/>
</dbReference>
<dbReference type="CDD" id="cd02981">
    <property type="entry name" value="PDI_b_family"/>
    <property type="match status" value="1"/>
</dbReference>
<dbReference type="PROSITE" id="PS00194">
    <property type="entry name" value="THIOREDOXIN_1"/>
    <property type="match status" value="2"/>
</dbReference>
<dbReference type="AlphaFoldDB" id="A0AAN8S724"/>
<dbReference type="Pfam" id="PF13848">
    <property type="entry name" value="Thioredoxin_6"/>
    <property type="match status" value="1"/>
</dbReference>
<keyword evidence="5 13" id="KW-0732">Signal</keyword>
<dbReference type="EC" id="5.3.4.1" evidence="4 13"/>
<keyword evidence="7" id="KW-0256">Endoplasmic reticulum</keyword>
<reference evidence="17 19" key="1">
    <citation type="submission" date="2023-10" db="EMBL/GenBank/DDBJ databases">
        <title>Genomes of two closely related lineages of the louse Polyplax serrata with different host specificities.</title>
        <authorList>
            <person name="Martinu J."/>
            <person name="Tarabai H."/>
            <person name="Stefka J."/>
            <person name="Hypsa V."/>
        </authorList>
    </citation>
    <scope>NUCLEOTIDE SEQUENCE [LARGE SCALE GENOMIC DNA]</scope>
    <source>
        <strain evidence="16">98ZLc_SE</strain>
        <strain evidence="17">HR10_N</strain>
    </source>
</reference>
<feature type="domain" description="Thioredoxin" evidence="15">
    <location>
        <begin position="342"/>
        <end position="455"/>
    </location>
</feature>